<dbReference type="GO" id="GO:0071111">
    <property type="term" value="F:cyclic-guanylate-specific phosphodiesterase activity"/>
    <property type="evidence" value="ECO:0007669"/>
    <property type="project" value="UniProtKB-EC"/>
</dbReference>
<keyword evidence="3" id="KW-0973">c-di-GMP</keyword>
<dbReference type="SUPFAM" id="SSF55785">
    <property type="entry name" value="PYP-like sensor domain (PAS domain)"/>
    <property type="match status" value="1"/>
</dbReference>
<evidence type="ECO:0000259" key="13">
    <source>
        <dbReference type="PROSITE" id="PS50883"/>
    </source>
</evidence>
<dbReference type="InterPro" id="IPR000700">
    <property type="entry name" value="PAS-assoc_C"/>
</dbReference>
<dbReference type="CDD" id="cd00130">
    <property type="entry name" value="PAS"/>
    <property type="match status" value="1"/>
</dbReference>
<comment type="catalytic activity">
    <reaction evidence="8">
        <text>3',3'-c-di-GMP + H2O = 5'-phosphoguanylyl(3'-&gt;5')guanosine + H(+)</text>
        <dbReference type="Rhea" id="RHEA:24902"/>
        <dbReference type="ChEBI" id="CHEBI:15377"/>
        <dbReference type="ChEBI" id="CHEBI:15378"/>
        <dbReference type="ChEBI" id="CHEBI:58754"/>
        <dbReference type="ChEBI" id="CHEBI:58805"/>
        <dbReference type="EC" id="3.1.4.52"/>
    </reaction>
    <physiologicalReaction direction="left-to-right" evidence="8">
        <dbReference type="Rhea" id="RHEA:24903"/>
    </physiologicalReaction>
</comment>
<evidence type="ECO:0000256" key="4">
    <source>
        <dbReference type="ARBA" id="ARBA00022679"/>
    </source>
</evidence>
<dbReference type="Gene3D" id="3.20.20.450">
    <property type="entry name" value="EAL domain"/>
    <property type="match status" value="1"/>
</dbReference>
<comment type="caution">
    <text evidence="15">The sequence shown here is derived from an EMBL/GenBank/DDBJ whole genome shotgun (WGS) entry which is preliminary data.</text>
</comment>
<evidence type="ECO:0000259" key="12">
    <source>
        <dbReference type="PROSITE" id="PS50113"/>
    </source>
</evidence>
<dbReference type="FunFam" id="3.20.20.450:FF:000001">
    <property type="entry name" value="Cyclic di-GMP phosphodiesterase yahA"/>
    <property type="match status" value="1"/>
</dbReference>
<name>A0A0B0HF18_SOVGS</name>
<dbReference type="InterPro" id="IPR000014">
    <property type="entry name" value="PAS"/>
</dbReference>
<proteinExistence type="predicted"/>
<dbReference type="CDD" id="cd01949">
    <property type="entry name" value="GGDEF"/>
    <property type="match status" value="1"/>
</dbReference>
<dbReference type="InterPro" id="IPR052155">
    <property type="entry name" value="Biofilm_reg_signaling"/>
</dbReference>
<dbReference type="eggNOG" id="COG5001">
    <property type="taxonomic scope" value="Bacteria"/>
</dbReference>
<evidence type="ECO:0000259" key="11">
    <source>
        <dbReference type="PROSITE" id="PS50112"/>
    </source>
</evidence>
<gene>
    <name evidence="15" type="ORF">JV46_14190</name>
</gene>
<dbReference type="InterPro" id="IPR029787">
    <property type="entry name" value="Nucleotide_cyclase"/>
</dbReference>
<evidence type="ECO:0000256" key="1">
    <source>
        <dbReference type="ARBA" id="ARBA00001946"/>
    </source>
</evidence>
<dbReference type="FunFam" id="3.30.70.270:FF:000001">
    <property type="entry name" value="Diguanylate cyclase domain protein"/>
    <property type="match status" value="1"/>
</dbReference>
<dbReference type="FunFam" id="3.30.450.20:FF:000060">
    <property type="entry name" value="Sensor protein FixL"/>
    <property type="match status" value="1"/>
</dbReference>
<dbReference type="GO" id="GO:0071732">
    <property type="term" value="P:cellular response to nitric oxide"/>
    <property type="evidence" value="ECO:0007669"/>
    <property type="project" value="UniProtKB-ARBA"/>
</dbReference>
<feature type="domain" description="GGDEF" evidence="14">
    <location>
        <begin position="191"/>
        <end position="324"/>
    </location>
</feature>
<feature type="domain" description="PAC" evidence="12">
    <location>
        <begin position="109"/>
        <end position="159"/>
    </location>
</feature>
<dbReference type="InterPro" id="IPR000160">
    <property type="entry name" value="GGDEF_dom"/>
</dbReference>
<evidence type="ECO:0000256" key="6">
    <source>
        <dbReference type="ARBA" id="ARBA00022777"/>
    </source>
</evidence>
<evidence type="ECO:0000256" key="3">
    <source>
        <dbReference type="ARBA" id="ARBA00022636"/>
    </source>
</evidence>
<dbReference type="Proteomes" id="UP000030856">
    <property type="component" value="Unassembled WGS sequence"/>
</dbReference>
<dbReference type="Pfam" id="PF00990">
    <property type="entry name" value="GGDEF"/>
    <property type="match status" value="1"/>
</dbReference>
<comment type="cofactor">
    <cofactor evidence="1">
        <name>Mg(2+)</name>
        <dbReference type="ChEBI" id="CHEBI:18420"/>
    </cofactor>
</comment>
<reference evidence="15 16" key="1">
    <citation type="journal article" date="2014" name="BMC Genomics">
        <title>The genome of the intracellular bacterium of the coastal bivalve, Solemya velum: a blueprint for thriving in and out of symbiosis.</title>
        <authorList>
            <person name="Dmytrenko O."/>
            <person name="Russell S.L."/>
            <person name="Loo W.T."/>
            <person name="Fontanez K.M."/>
            <person name="Liao L."/>
            <person name="Roeselers G."/>
            <person name="Sharma R."/>
            <person name="Stewart F.J."/>
            <person name="Newton I.L."/>
            <person name="Woyke T."/>
            <person name="Wu D."/>
            <person name="Lang J.M."/>
            <person name="Eisen J.A."/>
            <person name="Cavanaugh C.M."/>
        </authorList>
    </citation>
    <scope>NUCLEOTIDE SEQUENCE [LARGE SCALE GENOMIC DNA]</scope>
    <source>
        <strain evidence="15 16">WH</strain>
    </source>
</reference>
<keyword evidence="16" id="KW-1185">Reference proteome</keyword>
<dbReference type="SMART" id="SM00267">
    <property type="entry name" value="GGDEF"/>
    <property type="match status" value="1"/>
</dbReference>
<keyword evidence="7" id="KW-0067">ATP-binding</keyword>
<dbReference type="Pfam" id="PF00563">
    <property type="entry name" value="EAL"/>
    <property type="match status" value="1"/>
</dbReference>
<dbReference type="AlphaFoldDB" id="A0A0B0HF18"/>
<evidence type="ECO:0000256" key="7">
    <source>
        <dbReference type="ARBA" id="ARBA00022840"/>
    </source>
</evidence>
<evidence type="ECO:0000256" key="10">
    <source>
        <dbReference type="ARBA" id="ARBA00070616"/>
    </source>
</evidence>
<evidence type="ECO:0000256" key="8">
    <source>
        <dbReference type="ARBA" id="ARBA00051114"/>
    </source>
</evidence>
<dbReference type="STRING" id="2340.JV46_14190"/>
<dbReference type="EMBL" id="JRAA01000001">
    <property type="protein sequence ID" value="KHF26056.1"/>
    <property type="molecule type" value="Genomic_DNA"/>
</dbReference>
<evidence type="ECO:0000313" key="15">
    <source>
        <dbReference type="EMBL" id="KHF26056.1"/>
    </source>
</evidence>
<dbReference type="InterPro" id="IPR043128">
    <property type="entry name" value="Rev_trsase/Diguanyl_cyclase"/>
</dbReference>
<dbReference type="EC" id="3.1.4.52" evidence="2"/>
<dbReference type="SMART" id="SM00052">
    <property type="entry name" value="EAL"/>
    <property type="match status" value="1"/>
</dbReference>
<protein>
    <recommendedName>
        <fullName evidence="10">Sensor protein FixL</fullName>
        <ecNumber evidence="2">3.1.4.52</ecNumber>
    </recommendedName>
</protein>
<dbReference type="SMART" id="SM00091">
    <property type="entry name" value="PAS"/>
    <property type="match status" value="1"/>
</dbReference>
<evidence type="ECO:0000256" key="9">
    <source>
        <dbReference type="ARBA" id="ARBA00059827"/>
    </source>
</evidence>
<dbReference type="PROSITE" id="PS50883">
    <property type="entry name" value="EAL"/>
    <property type="match status" value="1"/>
</dbReference>
<dbReference type="SUPFAM" id="SSF55073">
    <property type="entry name" value="Nucleotide cyclase"/>
    <property type="match status" value="1"/>
</dbReference>
<dbReference type="NCBIfam" id="TIGR00254">
    <property type="entry name" value="GGDEF"/>
    <property type="match status" value="1"/>
</dbReference>
<organism evidence="15 16">
    <name type="scientific">Solemya velum gill symbiont</name>
    <dbReference type="NCBI Taxonomy" id="2340"/>
    <lineage>
        <taxon>Bacteria</taxon>
        <taxon>Pseudomonadati</taxon>
        <taxon>Pseudomonadota</taxon>
        <taxon>Gammaproteobacteria</taxon>
        <taxon>sulfur-oxidizing symbionts</taxon>
    </lineage>
</organism>
<dbReference type="Gene3D" id="3.30.450.20">
    <property type="entry name" value="PAS domain"/>
    <property type="match status" value="1"/>
</dbReference>
<sequence length="602" mass="67737">MYDTLFLTRDDAGEPKEIVGYWIDITDLVESKGVHEAIFKYAVDGAILIDESSLIKSFSPAAEKLFGYTEKEVFGKNISMLMPQPFQEEHDGYVKRYLDTGKGRIIGVGPREVSALKKDGSVIPIDLVISEAIVGTERLFLGIVRDISERKQAHDDLLNIANYDQLTGLPNRTLFHERLRHAIARSERNETLIALFYIDLDRFKQINDSLGHDAGDQLLRLTAERLQSNTRKSDTVARLSGDEFAVILEDVDHISIVTKVAQKIVESLSRSATLNGREIHPGASIGVTLYPMDDKLPEDLMKDADMAMYRAKEMGGSQFQYYSQQLGASVQHRIELEFDLRSAIKKEEFVLHFQPQAELLNGRIIGAEALLRWNHPKLGLVSPATFVPVLEEMGLITDVGNWVLRESCRHLRAWRRLGFDHLKVSVNVSPKQFKSWEFLGTVQNVIRETGVPPNCIELEITESLVMDDPENAVYLLKSLHELGVEISIDDFGTGYSSLSNLKSLPFDTLKIDRAFIKELPDDTDSATICRTIIALADALNLKTVAEGVEKLTQLKFLKRNGCNSIQGFYFSKPTTHQEFEKLLLEGKCLSVSDRHGDIIEVE</sequence>
<dbReference type="PANTHER" id="PTHR44757">
    <property type="entry name" value="DIGUANYLATE CYCLASE DGCP"/>
    <property type="match status" value="1"/>
</dbReference>
<dbReference type="PROSITE" id="PS50112">
    <property type="entry name" value="PAS"/>
    <property type="match status" value="1"/>
</dbReference>
<evidence type="ECO:0000259" key="14">
    <source>
        <dbReference type="PROSITE" id="PS50887"/>
    </source>
</evidence>
<dbReference type="InterPro" id="IPR035919">
    <property type="entry name" value="EAL_sf"/>
</dbReference>
<dbReference type="CDD" id="cd01948">
    <property type="entry name" value="EAL"/>
    <property type="match status" value="1"/>
</dbReference>
<dbReference type="PANTHER" id="PTHR44757:SF2">
    <property type="entry name" value="BIOFILM ARCHITECTURE MAINTENANCE PROTEIN MBAA"/>
    <property type="match status" value="1"/>
</dbReference>
<feature type="domain" description="PAS" evidence="11">
    <location>
        <begin position="31"/>
        <end position="101"/>
    </location>
</feature>
<comment type="function">
    <text evidence="9">Putative oxygen sensor; modulates the activity of FixJ, a transcriptional activator of nitrogen fixation fixK gene. FixL probably acts as a kinase that phosphorylates FixJ.</text>
</comment>
<dbReference type="GO" id="GO:0016301">
    <property type="term" value="F:kinase activity"/>
    <property type="evidence" value="ECO:0007669"/>
    <property type="project" value="UniProtKB-KW"/>
</dbReference>
<keyword evidence="4" id="KW-0808">Transferase</keyword>
<dbReference type="PROSITE" id="PS50887">
    <property type="entry name" value="GGDEF"/>
    <property type="match status" value="1"/>
</dbReference>
<keyword evidence="6" id="KW-0418">Kinase</keyword>
<dbReference type="NCBIfam" id="TIGR00229">
    <property type="entry name" value="sensory_box"/>
    <property type="match status" value="1"/>
</dbReference>
<dbReference type="InterPro" id="IPR001633">
    <property type="entry name" value="EAL_dom"/>
</dbReference>
<evidence type="ECO:0000256" key="5">
    <source>
        <dbReference type="ARBA" id="ARBA00022741"/>
    </source>
</evidence>
<accession>A0A0B0HF18</accession>
<evidence type="ECO:0000256" key="2">
    <source>
        <dbReference type="ARBA" id="ARBA00012282"/>
    </source>
</evidence>
<dbReference type="SMART" id="SM00086">
    <property type="entry name" value="PAC"/>
    <property type="match status" value="1"/>
</dbReference>
<dbReference type="SUPFAM" id="SSF141868">
    <property type="entry name" value="EAL domain-like"/>
    <property type="match status" value="1"/>
</dbReference>
<keyword evidence="5" id="KW-0547">Nucleotide-binding</keyword>
<dbReference type="OrthoDB" id="9804951at2"/>
<dbReference type="GO" id="GO:0005524">
    <property type="term" value="F:ATP binding"/>
    <property type="evidence" value="ECO:0007669"/>
    <property type="project" value="UniProtKB-KW"/>
</dbReference>
<dbReference type="InterPro" id="IPR035965">
    <property type="entry name" value="PAS-like_dom_sf"/>
</dbReference>
<dbReference type="Pfam" id="PF13426">
    <property type="entry name" value="PAS_9"/>
    <property type="match status" value="1"/>
</dbReference>
<evidence type="ECO:0000313" key="16">
    <source>
        <dbReference type="Proteomes" id="UP000030856"/>
    </source>
</evidence>
<feature type="domain" description="EAL" evidence="13">
    <location>
        <begin position="333"/>
        <end position="587"/>
    </location>
</feature>
<dbReference type="PROSITE" id="PS50113">
    <property type="entry name" value="PAC"/>
    <property type="match status" value="1"/>
</dbReference>
<dbReference type="InterPro" id="IPR001610">
    <property type="entry name" value="PAC"/>
</dbReference>
<dbReference type="Gene3D" id="3.30.70.270">
    <property type="match status" value="1"/>
</dbReference>